<dbReference type="InterPro" id="IPR024976">
    <property type="entry name" value="DUF3885"/>
</dbReference>
<feature type="domain" description="DUF3885" evidence="1">
    <location>
        <begin position="23"/>
        <end position="124"/>
    </location>
</feature>
<evidence type="ECO:0000259" key="1">
    <source>
        <dbReference type="Pfam" id="PF13021"/>
    </source>
</evidence>
<dbReference type="EMBL" id="CP117523">
    <property type="protein sequence ID" value="WWD83374.1"/>
    <property type="molecule type" value="Genomic_DNA"/>
</dbReference>
<dbReference type="RefSeq" id="WP_018591198.1">
    <property type="nucleotide sequence ID" value="NZ_CP117523.1"/>
</dbReference>
<proteinExistence type="predicted"/>
<reference evidence="2 3" key="1">
    <citation type="journal article" date="2023" name="PLoS ONE">
        <title>Genome-based metabolic and phylogenomic analysis of three Terrisporobacter species.</title>
        <authorList>
            <person name="Boer T."/>
            <person name="Bengelsdorf F.R."/>
            <person name="Bomeke M."/>
            <person name="Daniel R."/>
            <person name="Poehlein A."/>
        </authorList>
    </citation>
    <scope>NUCLEOTIDE SEQUENCE [LARGE SCALE GENOMIC DNA]</scope>
    <source>
        <strain evidence="2 3">DSM 1288</strain>
    </source>
</reference>
<name>A0ABZ2EV93_9FIRM</name>
<keyword evidence="3" id="KW-1185">Reference proteome</keyword>
<protein>
    <recommendedName>
        <fullName evidence="1">DUF3885 domain-containing protein</fullName>
    </recommendedName>
</protein>
<dbReference type="Pfam" id="PF13021">
    <property type="entry name" value="DUF3885"/>
    <property type="match status" value="1"/>
</dbReference>
<sequence>MLGNTTPNYLYEIISHHKLEETIKYTYDEDINKEGNTIEIKYPYKVKILSSTVSSIPYKEILQGIANYEQGREPSICQSVYFININKNIIFNMYDDRGCIIFSNSKDRLINLYQRYNEWLVDYWRVYIDNIFKEI</sequence>
<dbReference type="Proteomes" id="UP001348492">
    <property type="component" value="Chromosome"/>
</dbReference>
<gene>
    <name evidence="2" type="ORF">TEGL_17830</name>
</gene>
<evidence type="ECO:0000313" key="3">
    <source>
        <dbReference type="Proteomes" id="UP001348492"/>
    </source>
</evidence>
<accession>A0ABZ2EV93</accession>
<organism evidence="2 3">
    <name type="scientific">Terrisporobacter glycolicus ATCC 14880 = DSM 1288</name>
    <dbReference type="NCBI Taxonomy" id="1121315"/>
    <lineage>
        <taxon>Bacteria</taxon>
        <taxon>Bacillati</taxon>
        <taxon>Bacillota</taxon>
        <taxon>Clostridia</taxon>
        <taxon>Peptostreptococcales</taxon>
        <taxon>Peptostreptococcaceae</taxon>
        <taxon>Terrisporobacter</taxon>
    </lineage>
</organism>
<evidence type="ECO:0000313" key="2">
    <source>
        <dbReference type="EMBL" id="WWD83374.1"/>
    </source>
</evidence>